<evidence type="ECO:0000256" key="6">
    <source>
        <dbReference type="ARBA" id="ARBA00073740"/>
    </source>
</evidence>
<evidence type="ECO:0000256" key="1">
    <source>
        <dbReference type="ARBA" id="ARBA00004319"/>
    </source>
</evidence>
<evidence type="ECO:0000256" key="4">
    <source>
        <dbReference type="ARBA" id="ARBA00022803"/>
    </source>
</evidence>
<dbReference type="SMART" id="SM00028">
    <property type="entry name" value="TPR"/>
    <property type="match status" value="2"/>
</dbReference>
<evidence type="ECO:0000256" key="8">
    <source>
        <dbReference type="SAM" id="MobiDB-lite"/>
    </source>
</evidence>
<dbReference type="GeneID" id="19322152"/>
<dbReference type="PANTHER" id="PTHR44140:SF2">
    <property type="entry name" value="LD25575P"/>
    <property type="match status" value="1"/>
</dbReference>
<dbReference type="InterPro" id="IPR011990">
    <property type="entry name" value="TPR-like_helical_dom_sf"/>
</dbReference>
<dbReference type="SUPFAM" id="SSF46565">
    <property type="entry name" value="Chaperone J-domain"/>
    <property type="match status" value="1"/>
</dbReference>
<reference evidence="12" key="1">
    <citation type="journal article" date="2013" name="Genome Announc.">
        <title>Draft genome sequence of the ascomycete Phaeoacremonium aleophilum strain UCR-PA7, a causal agent of the esca disease complex in grapevines.</title>
        <authorList>
            <person name="Blanco-Ulate B."/>
            <person name="Rolshausen P."/>
            <person name="Cantu D."/>
        </authorList>
    </citation>
    <scope>NUCLEOTIDE SEQUENCE [LARGE SCALE GENOMIC DNA]</scope>
    <source>
        <strain evidence="12">UCR-PA7</strain>
    </source>
</reference>
<feature type="chain" id="PRO_5004452870" description="Tetratricopeptide repeat and J domain-containing co-chaperone DNJ1" evidence="9">
    <location>
        <begin position="25"/>
        <end position="527"/>
    </location>
</feature>
<dbReference type="Gene3D" id="1.25.40.10">
    <property type="entry name" value="Tetratricopeptide repeat domain"/>
    <property type="match status" value="1"/>
</dbReference>
<proteinExistence type="predicted"/>
<dbReference type="PROSITE" id="PS50076">
    <property type="entry name" value="DNAJ_2"/>
    <property type="match status" value="1"/>
</dbReference>
<keyword evidence="12" id="KW-1185">Reference proteome</keyword>
<dbReference type="EMBL" id="KB932913">
    <property type="protein sequence ID" value="EOO02527.1"/>
    <property type="molecule type" value="Genomic_DNA"/>
</dbReference>
<dbReference type="GO" id="GO:0051087">
    <property type="term" value="F:protein-folding chaperone binding"/>
    <property type="evidence" value="ECO:0007669"/>
    <property type="project" value="TreeGrafter"/>
</dbReference>
<protein>
    <recommendedName>
        <fullName evidence="6">Tetratricopeptide repeat and J domain-containing co-chaperone DNJ1</fullName>
    </recommendedName>
</protein>
<dbReference type="RefSeq" id="XP_007912719.1">
    <property type="nucleotide sequence ID" value="XM_007914528.1"/>
</dbReference>
<evidence type="ECO:0000313" key="11">
    <source>
        <dbReference type="EMBL" id="EOO02527.1"/>
    </source>
</evidence>
<dbReference type="GO" id="GO:0005788">
    <property type="term" value="C:endoplasmic reticulum lumen"/>
    <property type="evidence" value="ECO:0007669"/>
    <property type="project" value="UniProtKB-SubCell"/>
</dbReference>
<organism evidence="11 12">
    <name type="scientific">Phaeoacremonium minimum (strain UCR-PA7)</name>
    <name type="common">Esca disease fungus</name>
    <name type="synonym">Togninia minima</name>
    <dbReference type="NCBI Taxonomy" id="1286976"/>
    <lineage>
        <taxon>Eukaryota</taxon>
        <taxon>Fungi</taxon>
        <taxon>Dikarya</taxon>
        <taxon>Ascomycota</taxon>
        <taxon>Pezizomycotina</taxon>
        <taxon>Sordariomycetes</taxon>
        <taxon>Sordariomycetidae</taxon>
        <taxon>Togniniales</taxon>
        <taxon>Togniniaceae</taxon>
        <taxon>Phaeoacremonium</taxon>
    </lineage>
</organism>
<comment type="subcellular location">
    <subcellularLocation>
        <location evidence="1">Endoplasmic reticulum lumen</location>
    </subcellularLocation>
</comment>
<feature type="region of interest" description="Disordered" evidence="8">
    <location>
        <begin position="429"/>
        <end position="448"/>
    </location>
</feature>
<dbReference type="KEGG" id="tmn:UCRPA7_1950"/>
<dbReference type="CDD" id="cd06257">
    <property type="entry name" value="DnaJ"/>
    <property type="match status" value="1"/>
</dbReference>
<feature type="signal peptide" evidence="9">
    <location>
        <begin position="1"/>
        <end position="24"/>
    </location>
</feature>
<feature type="compositionally biased region" description="Basic and acidic residues" evidence="8">
    <location>
        <begin position="434"/>
        <end position="448"/>
    </location>
</feature>
<keyword evidence="2 9" id="KW-0732">Signal</keyword>
<dbReference type="HOGENOM" id="CLU_015935_0_1_1"/>
<dbReference type="Gene3D" id="1.10.287.110">
    <property type="entry name" value="DnaJ domain"/>
    <property type="match status" value="1"/>
</dbReference>
<dbReference type="FunFam" id="1.25.40.10:FF:000224">
    <property type="entry name" value="DnaJ and TPR domain protein"/>
    <property type="match status" value="1"/>
</dbReference>
<dbReference type="SMART" id="SM00271">
    <property type="entry name" value="DnaJ"/>
    <property type="match status" value="1"/>
</dbReference>
<evidence type="ECO:0000313" key="12">
    <source>
        <dbReference type="Proteomes" id="UP000014074"/>
    </source>
</evidence>
<name>R8BT15_PHAM7</name>
<feature type="repeat" description="TPR" evidence="7">
    <location>
        <begin position="70"/>
        <end position="103"/>
    </location>
</feature>
<keyword evidence="4 7" id="KW-0802">TPR repeat</keyword>
<evidence type="ECO:0000256" key="2">
    <source>
        <dbReference type="ARBA" id="ARBA00022729"/>
    </source>
</evidence>
<feature type="region of interest" description="Disordered" evidence="8">
    <location>
        <begin position="465"/>
        <end position="504"/>
    </location>
</feature>
<dbReference type="eggNOG" id="KOG0624">
    <property type="taxonomic scope" value="Eukaryota"/>
</dbReference>
<evidence type="ECO:0000256" key="7">
    <source>
        <dbReference type="PROSITE-ProRule" id="PRU00339"/>
    </source>
</evidence>
<dbReference type="GO" id="GO:0051787">
    <property type="term" value="F:misfolded protein binding"/>
    <property type="evidence" value="ECO:0007669"/>
    <property type="project" value="TreeGrafter"/>
</dbReference>
<evidence type="ECO:0000256" key="3">
    <source>
        <dbReference type="ARBA" id="ARBA00022737"/>
    </source>
</evidence>
<dbReference type="Pfam" id="PF13181">
    <property type="entry name" value="TPR_8"/>
    <property type="match status" value="1"/>
</dbReference>
<dbReference type="GO" id="GO:0034975">
    <property type="term" value="P:protein folding in endoplasmic reticulum"/>
    <property type="evidence" value="ECO:0007669"/>
    <property type="project" value="TreeGrafter"/>
</dbReference>
<dbReference type="FunFam" id="1.10.287.110:FF:000083">
    <property type="entry name" value="DnaJ and TPR domain protein"/>
    <property type="match status" value="1"/>
</dbReference>
<dbReference type="Pfam" id="PF00226">
    <property type="entry name" value="DnaJ"/>
    <property type="match status" value="1"/>
</dbReference>
<dbReference type="InterPro" id="IPR001623">
    <property type="entry name" value="DnaJ_domain"/>
</dbReference>
<sequence>MYPPLSALALAASLFSVQPALVDALSAQDIPSDTPISSLLSSAQIHLAKGETADALVYYDAAVARDPHDYLTFFKRATTYLSLGRTSQATEDFNKVLSLKPGFEGAHVQLGKIRARGADWDGAREQYMLARKGIGSKEMDELTEAQGAASLAETAEQNGNWDECVSQAGVAIRVATRSVALRELRSRCRFAKGEVEEGMGDLHHILNMKPGDTSPHVKISAITFFALGDLANGMAQIRKCLHSDPESKLCKKVLRQEKSIEKTMVKVDKAFSKNQPMTGTRLLVPSADDEGLIKEVKDQVQAFREDGTIPPTAPNVLVSRLVELACQGYYEMNNKKMKDYCVESLALDENSFYGLLYQSKSQLDAEEFEAAINSLKKAGEARPDKQDVINPLMQKAQVALKRSKTKDYYKVLGVAHDADEKQIKSAYRKLSKQHHPDKAAKQGLTKEDAEKKMASINEAYEVLSDPELRARFDRGDDPNSHEQQNPFQGSPFGGGQPFMFQQGGQGQQFQFKFGSGGGFPGGFGFGG</sequence>
<dbReference type="OrthoDB" id="1726119at2759"/>
<dbReference type="AlphaFoldDB" id="R8BT15"/>
<keyword evidence="3" id="KW-0677">Repeat</keyword>
<dbReference type="InterPro" id="IPR019734">
    <property type="entry name" value="TPR_rpt"/>
</dbReference>
<evidence type="ECO:0000256" key="9">
    <source>
        <dbReference type="SAM" id="SignalP"/>
    </source>
</evidence>
<dbReference type="InterPro" id="IPR036869">
    <property type="entry name" value="J_dom_sf"/>
</dbReference>
<gene>
    <name evidence="11" type="ORF">UCRPA7_1950</name>
</gene>
<dbReference type="InterPro" id="IPR051727">
    <property type="entry name" value="DnaJ_C3_Co-chaperones"/>
</dbReference>
<accession>R8BT15</accession>
<feature type="domain" description="J" evidence="10">
    <location>
        <begin position="407"/>
        <end position="476"/>
    </location>
</feature>
<dbReference type="PRINTS" id="PR00625">
    <property type="entry name" value="JDOMAIN"/>
</dbReference>
<keyword evidence="5" id="KW-0256">Endoplasmic reticulum</keyword>
<dbReference type="PROSITE" id="PS50005">
    <property type="entry name" value="TPR"/>
    <property type="match status" value="1"/>
</dbReference>
<evidence type="ECO:0000259" key="10">
    <source>
        <dbReference type="PROSITE" id="PS50076"/>
    </source>
</evidence>
<dbReference type="PANTHER" id="PTHR44140">
    <property type="entry name" value="LD25575P"/>
    <property type="match status" value="1"/>
</dbReference>
<evidence type="ECO:0000256" key="5">
    <source>
        <dbReference type="ARBA" id="ARBA00022824"/>
    </source>
</evidence>
<feature type="compositionally biased region" description="Basic and acidic residues" evidence="8">
    <location>
        <begin position="466"/>
        <end position="480"/>
    </location>
</feature>
<dbReference type="SUPFAM" id="SSF48452">
    <property type="entry name" value="TPR-like"/>
    <property type="match status" value="2"/>
</dbReference>
<dbReference type="Proteomes" id="UP000014074">
    <property type="component" value="Unassembled WGS sequence"/>
</dbReference>